<gene>
    <name evidence="1" type="ORF">Tco_0752390</name>
</gene>
<dbReference type="Proteomes" id="UP001151760">
    <property type="component" value="Unassembled WGS sequence"/>
</dbReference>
<dbReference type="EMBL" id="BQNB010011080">
    <property type="protein sequence ID" value="GJS85849.1"/>
    <property type="molecule type" value="Genomic_DNA"/>
</dbReference>
<reference evidence="1" key="2">
    <citation type="submission" date="2022-01" db="EMBL/GenBank/DDBJ databases">
        <authorList>
            <person name="Yamashiro T."/>
            <person name="Shiraishi A."/>
            <person name="Satake H."/>
            <person name="Nakayama K."/>
        </authorList>
    </citation>
    <scope>NUCLEOTIDE SEQUENCE</scope>
</reference>
<evidence type="ECO:0000313" key="2">
    <source>
        <dbReference type="Proteomes" id="UP001151760"/>
    </source>
</evidence>
<evidence type="ECO:0000313" key="1">
    <source>
        <dbReference type="EMBL" id="GJS85849.1"/>
    </source>
</evidence>
<keyword evidence="2" id="KW-1185">Reference proteome</keyword>
<sequence length="68" mass="8045">GKCGTWDYKQFYQPFNWKKLKIAAFGYNFERKVDELKSELTKYMSYIANQQYDLSEASFIAEVVDAID</sequence>
<accession>A0ABQ4Z6P9</accession>
<name>A0ABQ4Z6P9_9ASTR</name>
<feature type="non-terminal residue" evidence="1">
    <location>
        <position position="1"/>
    </location>
</feature>
<reference evidence="1" key="1">
    <citation type="journal article" date="2022" name="Int. J. Mol. Sci.">
        <title>Draft Genome of Tanacetum Coccineum: Genomic Comparison of Closely Related Tanacetum-Family Plants.</title>
        <authorList>
            <person name="Yamashiro T."/>
            <person name="Shiraishi A."/>
            <person name="Nakayama K."/>
            <person name="Satake H."/>
        </authorList>
    </citation>
    <scope>NUCLEOTIDE SEQUENCE</scope>
</reference>
<comment type="caution">
    <text evidence="1">The sequence shown here is derived from an EMBL/GenBank/DDBJ whole genome shotgun (WGS) entry which is preliminary data.</text>
</comment>
<protein>
    <submittedName>
        <fullName evidence="1">Uncharacterized protein</fullName>
    </submittedName>
</protein>
<organism evidence="1 2">
    <name type="scientific">Tanacetum coccineum</name>
    <dbReference type="NCBI Taxonomy" id="301880"/>
    <lineage>
        <taxon>Eukaryota</taxon>
        <taxon>Viridiplantae</taxon>
        <taxon>Streptophyta</taxon>
        <taxon>Embryophyta</taxon>
        <taxon>Tracheophyta</taxon>
        <taxon>Spermatophyta</taxon>
        <taxon>Magnoliopsida</taxon>
        <taxon>eudicotyledons</taxon>
        <taxon>Gunneridae</taxon>
        <taxon>Pentapetalae</taxon>
        <taxon>asterids</taxon>
        <taxon>campanulids</taxon>
        <taxon>Asterales</taxon>
        <taxon>Asteraceae</taxon>
        <taxon>Asteroideae</taxon>
        <taxon>Anthemideae</taxon>
        <taxon>Anthemidinae</taxon>
        <taxon>Tanacetum</taxon>
    </lineage>
</organism>
<proteinExistence type="predicted"/>